<proteinExistence type="predicted"/>
<dbReference type="AlphaFoldDB" id="A0AB36J4P1"/>
<name>A0AB36J4P1_9BACL</name>
<protein>
    <submittedName>
        <fullName evidence="1">Uncharacterized protein</fullName>
    </submittedName>
</protein>
<gene>
    <name evidence="1" type="ORF">BSK47_32100</name>
</gene>
<evidence type="ECO:0000313" key="2">
    <source>
        <dbReference type="Proteomes" id="UP000187323"/>
    </source>
</evidence>
<organism evidence="1 2">
    <name type="scientific">Paenibacillus odorifer</name>
    <dbReference type="NCBI Taxonomy" id="189426"/>
    <lineage>
        <taxon>Bacteria</taxon>
        <taxon>Bacillati</taxon>
        <taxon>Bacillota</taxon>
        <taxon>Bacilli</taxon>
        <taxon>Bacillales</taxon>
        <taxon>Paenibacillaceae</taxon>
        <taxon>Paenibacillus</taxon>
    </lineage>
</organism>
<accession>A0AB36J4P1</accession>
<dbReference type="Proteomes" id="UP000187323">
    <property type="component" value="Unassembled WGS sequence"/>
</dbReference>
<comment type="caution">
    <text evidence="1">The sequence shown here is derived from an EMBL/GenBank/DDBJ whole genome shotgun (WGS) entry which is preliminary data.</text>
</comment>
<sequence length="59" mass="6789">MYFNKGASYIINYGTFEKLSKFILSENGNNHFVDENGEFIISDNFLLKKKIIVSSALKH</sequence>
<reference evidence="1 2" key="1">
    <citation type="submission" date="2016-10" db="EMBL/GenBank/DDBJ databases">
        <title>Paenibacillus species isolates.</title>
        <authorList>
            <person name="Beno S.M."/>
        </authorList>
    </citation>
    <scope>NUCLEOTIDE SEQUENCE [LARGE SCALE GENOMIC DNA]</scope>
    <source>
        <strain evidence="1 2">FSL H7-0918</strain>
    </source>
</reference>
<dbReference type="EMBL" id="MPTO01000064">
    <property type="protein sequence ID" value="OME08919.1"/>
    <property type="molecule type" value="Genomic_DNA"/>
</dbReference>
<evidence type="ECO:0000313" key="1">
    <source>
        <dbReference type="EMBL" id="OME08919.1"/>
    </source>
</evidence>